<dbReference type="GeneTree" id="ENSGT00940000176240"/>
<organism evidence="1 2">
    <name type="scientific">Hippocampus comes</name>
    <name type="common">Tiger tail seahorse</name>
    <dbReference type="NCBI Taxonomy" id="109280"/>
    <lineage>
        <taxon>Eukaryota</taxon>
        <taxon>Metazoa</taxon>
        <taxon>Chordata</taxon>
        <taxon>Craniata</taxon>
        <taxon>Vertebrata</taxon>
        <taxon>Euteleostomi</taxon>
        <taxon>Actinopterygii</taxon>
        <taxon>Neopterygii</taxon>
        <taxon>Teleostei</taxon>
        <taxon>Neoteleostei</taxon>
        <taxon>Acanthomorphata</taxon>
        <taxon>Syngnathiaria</taxon>
        <taxon>Syngnathiformes</taxon>
        <taxon>Syngnathoidei</taxon>
        <taxon>Syngnathidae</taxon>
        <taxon>Hippocampus</taxon>
    </lineage>
</organism>
<dbReference type="SMART" id="SM00261">
    <property type="entry name" value="FU"/>
    <property type="match status" value="4"/>
</dbReference>
<evidence type="ECO:0000313" key="1">
    <source>
        <dbReference type="Ensembl" id="ENSHCOP00000010094.1"/>
    </source>
</evidence>
<keyword evidence="2" id="KW-1185">Reference proteome</keyword>
<protein>
    <recommendedName>
        <fullName evidence="3">Growth factor receptor domain-containing protein</fullName>
    </recommendedName>
</protein>
<name>A0A3Q3DEJ5_HIPCM</name>
<dbReference type="SUPFAM" id="SSF57184">
    <property type="entry name" value="Growth factor receptor domain"/>
    <property type="match status" value="1"/>
</dbReference>
<proteinExistence type="predicted"/>
<sequence>MLTRPHSCVKIAHQTARPAWAPAITVSTVPKAALSSIFTRGECHQTCVSCSGPNPDQCTQCERGLVLDPNSLLCGVTGDSDCPPRTFLHDDQFTCMGCHRHCYSCEGLASDECLMCAVPRYLHSEFPMKFFISNYLSFLQRVCVCCLPDRTCVSECPAGTYTSGLEADGTQLGFCLPCDHMCDTCTGSSPRDCLTCSPKYLRLLHLCVRHCPTGYDAECQLIGTISLTLYGATCEPCDSSCKHCSGPRSDHCLTCHQDFGLHAVESRCARCCQVGGNRTDCCICDSRSGAVYNTSCHKPG</sequence>
<reference evidence="1" key="1">
    <citation type="submission" date="2025-08" db="UniProtKB">
        <authorList>
            <consortium name="Ensembl"/>
        </authorList>
    </citation>
    <scope>IDENTIFICATION</scope>
</reference>
<accession>A0A3Q3DEJ5</accession>
<dbReference type="STRING" id="109280.ENSHCOP00000010094"/>
<dbReference type="Ensembl" id="ENSHCOT00000016402.1">
    <property type="protein sequence ID" value="ENSHCOP00000010094.1"/>
    <property type="gene ID" value="ENSHCOG00000012655.1"/>
</dbReference>
<dbReference type="InterPro" id="IPR006212">
    <property type="entry name" value="Furin_repeat"/>
</dbReference>
<evidence type="ECO:0000313" key="2">
    <source>
        <dbReference type="Proteomes" id="UP000264820"/>
    </source>
</evidence>
<dbReference type="Proteomes" id="UP000264820">
    <property type="component" value="Unplaced"/>
</dbReference>
<dbReference type="CDD" id="cd00064">
    <property type="entry name" value="FU"/>
    <property type="match status" value="2"/>
</dbReference>
<dbReference type="Gene3D" id="2.10.220.10">
    <property type="entry name" value="Hormone Receptor, Insulin-like Growth Factor Receptor 1, Chain A, domain 2"/>
    <property type="match status" value="2"/>
</dbReference>
<dbReference type="OMA" id="ANECNEP"/>
<reference evidence="1" key="2">
    <citation type="submission" date="2025-09" db="UniProtKB">
        <authorList>
            <consortium name="Ensembl"/>
        </authorList>
    </citation>
    <scope>IDENTIFICATION</scope>
</reference>
<dbReference type="AlphaFoldDB" id="A0A3Q3DEJ5"/>
<evidence type="ECO:0008006" key="3">
    <source>
        <dbReference type="Google" id="ProtNLM"/>
    </source>
</evidence>
<dbReference type="InterPro" id="IPR009030">
    <property type="entry name" value="Growth_fac_rcpt_cys_sf"/>
</dbReference>